<dbReference type="GO" id="GO:0016887">
    <property type="term" value="F:ATP hydrolysis activity"/>
    <property type="evidence" value="ECO:0007669"/>
    <property type="project" value="TreeGrafter"/>
</dbReference>
<feature type="compositionally biased region" description="Pro residues" evidence="1">
    <location>
        <begin position="1166"/>
        <end position="1182"/>
    </location>
</feature>
<gene>
    <name evidence="3" type="ORF">FHS42_003339</name>
</gene>
<dbReference type="Gene3D" id="3.40.50.300">
    <property type="entry name" value="P-loop containing nucleotide triphosphate hydrolases"/>
    <property type="match status" value="1"/>
</dbReference>
<feature type="domain" description="Protein kinase" evidence="2">
    <location>
        <begin position="883"/>
        <end position="1145"/>
    </location>
</feature>
<feature type="compositionally biased region" description="Low complexity" evidence="1">
    <location>
        <begin position="145"/>
        <end position="158"/>
    </location>
</feature>
<keyword evidence="3" id="KW-0966">Cell projection</keyword>
<feature type="compositionally biased region" description="Basic and acidic residues" evidence="1">
    <location>
        <begin position="20"/>
        <end position="39"/>
    </location>
</feature>
<feature type="region of interest" description="Disordered" evidence="1">
    <location>
        <begin position="482"/>
        <end position="502"/>
    </location>
</feature>
<accession>A0A7W9QA88</accession>
<feature type="compositionally biased region" description="Pro residues" evidence="1">
    <location>
        <begin position="668"/>
        <end position="680"/>
    </location>
</feature>
<feature type="region of interest" description="Disordered" evidence="1">
    <location>
        <begin position="145"/>
        <end position="169"/>
    </location>
</feature>
<dbReference type="Proteomes" id="UP000588098">
    <property type="component" value="Unassembled WGS sequence"/>
</dbReference>
<feature type="compositionally biased region" description="Low complexity" evidence="1">
    <location>
        <begin position="1183"/>
        <end position="1196"/>
    </location>
</feature>
<feature type="compositionally biased region" description="Basic and acidic residues" evidence="1">
    <location>
        <begin position="1"/>
        <end position="11"/>
    </location>
</feature>
<dbReference type="PANTHER" id="PTHR43384">
    <property type="entry name" value="SEPTUM SITE-DETERMINING PROTEIN MIND HOMOLOG, CHLOROPLASTIC-RELATED"/>
    <property type="match status" value="1"/>
</dbReference>
<dbReference type="PANTHER" id="PTHR43384:SF14">
    <property type="entry name" value="ESX-1 SECRETION-ASSOCIATED PROTEIN ESPI"/>
    <property type="match status" value="1"/>
</dbReference>
<sequence>MANGGEPREPGAGDGPARLGRWEARGSRRDACGSRRDVHYSAPDFSDPDFPALTPDEIGPAPDDALAASNERGGDTRAPWVAGGASEARAAERVGEHVTAFLGVLADCGVELSHPELLDALWLARRMPTDATAPVLQALADAFASGGSTSGTQQPGTTEPSASEVDGPGEPEEIEAAELLGPIASPPPRVREAPPSAAARLYAAPEPARATPTNPPVPAVQPLRVPERKALRDELRISRAMRPLKQHRLSSTRGEFDADATVTALAETGLPDVALRPARERWLDLALVIDDGMSMLLWQRLATELRALVQRVGAFRVVRTYGLHTDGPSGVPGLRGRPFDATAPTAPTGSLTDLSGQTLVLVLSDGMGPSWRDGRKHAAVLRWARHGPTAIVHALPPRLWDGSGIRADRWRVTTQQRGAANADWTVADPVLPPSLASFDGVPVPVLEPAAAPVSDWARLVASPGGSTLLPLLRPAAPAVLVAPAPAPTPRPREPGPESTADGIRRVQRFKDAASPEAYRLAAHLAAIAPVSVPVMRLVQAAVPWRADTAQLAEVFLGGLLRPADAPYGSHGGGCGASGLPPQHRVFDFTRATVDVLLDAVPAAELLDTGRHIGQLLGELAGRSPDFPAWLAHPRGVDTAPAGARAFAEVGPRLAARFGAPALPVTDAPAPPTPDAPPPSGPAETEQEPDQGSQGIQDSRDSQDSQGPEQQPGPDAARASTPSPLRATAETGTEPPAVPSQPVDEQWPIKAGAYCPQCGSYTRHADFSCDHCGHNLYDPDYNGADAVLRCAYCSALSLSDARFCIDCGLLLPGSAHGQDPREGPRDAGGSSQPPSHWPQLAPAGGTLLNTFPPPGAAAPNTADRPLPGNPFNWPPLRPYDPTQLGPYTLVGRISASLDRVLYLGRHQQTGTYACLRTTSGAIRGTEPEQRTAPKVLRAQAQRLRMEANTLHTEADALRRMAGRYAPQLLDTELGGAQPWLACELLRGPNGGLARSLASLLADGTDLAWDALTAASVACQVADAVALCGAQGVEHPTLSTDTVLLAGDAVKLAGWPSVSLHDMHMRGSLPGGVAEDSVYTLGTILLALGGGERTLALEATRDGSQERWVGSRWWQGPYWEPVRNLVMQCLSPDPGSRPTARYVAEFIGRYVSPAPNPARTAGDDAPTAAPPAPAPTAPPPPYEAPPTATTQSAAAWAAPHAHDLDPLLRRRGLRTMLPGGKAAAAQRETWLSRIRTPLPKCHRIAVLGAEFGAGTATTVLALGGVFAAARTDQIIAVDAGPGGSHVTGRLRWANPRGISEVLGVEPGARMAAEIASCLSPGPSGLKVLTQGAEPAASVLGDFPAAYSALIQRLTPHYALTLTNAGQHRPDALHELGLRTSVDQLIVVSTTTGVGCAQTADLYAALRDEGFASLAQNSITVLWDNLRVPRRQRLPIVQAKAQLEGPCRAVLTVPHDAHLAARGEMRLSLLDTKTLDAYLRLAATVAEGFPAGPAQGQAP</sequence>
<dbReference type="GO" id="GO:0004672">
    <property type="term" value="F:protein kinase activity"/>
    <property type="evidence" value="ECO:0007669"/>
    <property type="project" value="InterPro"/>
</dbReference>
<keyword evidence="3" id="KW-0282">Flagellum</keyword>
<dbReference type="SUPFAM" id="SSF52540">
    <property type="entry name" value="P-loop containing nucleoside triphosphate hydrolases"/>
    <property type="match status" value="1"/>
</dbReference>
<organism evidence="3 4">
    <name type="scientific">Streptomyces zagrosensis</name>
    <dbReference type="NCBI Taxonomy" id="1042984"/>
    <lineage>
        <taxon>Bacteria</taxon>
        <taxon>Bacillati</taxon>
        <taxon>Actinomycetota</taxon>
        <taxon>Actinomycetes</taxon>
        <taxon>Kitasatosporales</taxon>
        <taxon>Streptomycetaceae</taxon>
        <taxon>Streptomyces</taxon>
    </lineage>
</organism>
<evidence type="ECO:0000256" key="1">
    <source>
        <dbReference type="SAM" id="MobiDB-lite"/>
    </source>
</evidence>
<keyword evidence="4" id="KW-1185">Reference proteome</keyword>
<dbReference type="InterPro" id="IPR047738">
    <property type="entry name" value="SAV_2336-like_N"/>
</dbReference>
<evidence type="ECO:0000313" key="3">
    <source>
        <dbReference type="EMBL" id="MBB5936264.1"/>
    </source>
</evidence>
<feature type="region of interest" description="Disordered" evidence="1">
    <location>
        <begin position="815"/>
        <end position="876"/>
    </location>
</feature>
<reference evidence="3 4" key="1">
    <citation type="submission" date="2020-08" db="EMBL/GenBank/DDBJ databases">
        <title>Genomic Encyclopedia of Type Strains, Phase III (KMG-III): the genomes of soil and plant-associated and newly described type strains.</title>
        <authorList>
            <person name="Whitman W."/>
        </authorList>
    </citation>
    <scope>NUCLEOTIDE SEQUENCE [LARGE SCALE GENOMIC DNA]</scope>
    <source>
        <strain evidence="3 4">CECT 8305</strain>
    </source>
</reference>
<feature type="region of interest" description="Disordered" evidence="1">
    <location>
        <begin position="661"/>
        <end position="744"/>
    </location>
</feature>
<keyword evidence="3" id="KW-0969">Cilium</keyword>
<dbReference type="GO" id="GO:0051782">
    <property type="term" value="P:negative regulation of cell division"/>
    <property type="evidence" value="ECO:0007669"/>
    <property type="project" value="TreeGrafter"/>
</dbReference>
<evidence type="ECO:0000259" key="2">
    <source>
        <dbReference type="SMART" id="SM00220"/>
    </source>
</evidence>
<dbReference type="RefSeq" id="WP_184572865.1">
    <property type="nucleotide sequence ID" value="NZ_JACHJL010000007.1"/>
</dbReference>
<dbReference type="InterPro" id="IPR011009">
    <property type="entry name" value="Kinase-like_dom_sf"/>
</dbReference>
<dbReference type="EMBL" id="JACHJL010000007">
    <property type="protein sequence ID" value="MBB5936264.1"/>
    <property type="molecule type" value="Genomic_DNA"/>
</dbReference>
<protein>
    <submittedName>
        <fullName evidence="3">MinD-like ATPase involved in chromosome partitioning or flagellar assembly</fullName>
    </submittedName>
</protein>
<dbReference type="Gene3D" id="1.10.510.10">
    <property type="entry name" value="Transferase(Phosphotransferase) domain 1"/>
    <property type="match status" value="1"/>
</dbReference>
<comment type="caution">
    <text evidence="3">The sequence shown here is derived from an EMBL/GenBank/DDBJ whole genome shotgun (WGS) entry which is preliminary data.</text>
</comment>
<dbReference type="Pfam" id="PF12773">
    <property type="entry name" value="DZR"/>
    <property type="match status" value="1"/>
</dbReference>
<proteinExistence type="predicted"/>
<feature type="region of interest" description="Disordered" evidence="1">
    <location>
        <begin position="1151"/>
        <end position="1196"/>
    </location>
</feature>
<dbReference type="GO" id="GO:0005829">
    <property type="term" value="C:cytosol"/>
    <property type="evidence" value="ECO:0007669"/>
    <property type="project" value="TreeGrafter"/>
</dbReference>
<evidence type="ECO:0000313" key="4">
    <source>
        <dbReference type="Proteomes" id="UP000588098"/>
    </source>
</evidence>
<name>A0A7W9QA88_9ACTN</name>
<feature type="region of interest" description="Disordered" evidence="1">
    <location>
        <begin position="1"/>
        <end position="78"/>
    </location>
</feature>
<feature type="compositionally biased region" description="Low complexity" evidence="1">
    <location>
        <begin position="1155"/>
        <end position="1165"/>
    </location>
</feature>
<dbReference type="SUPFAM" id="SSF56112">
    <property type="entry name" value="Protein kinase-like (PK-like)"/>
    <property type="match status" value="1"/>
</dbReference>
<dbReference type="InterPro" id="IPR050625">
    <property type="entry name" value="ParA/MinD_ATPase"/>
</dbReference>
<dbReference type="InterPro" id="IPR027417">
    <property type="entry name" value="P-loop_NTPase"/>
</dbReference>
<dbReference type="InterPro" id="IPR025874">
    <property type="entry name" value="DZR"/>
</dbReference>
<dbReference type="NCBIfam" id="NF041121">
    <property type="entry name" value="SAV_2336_NTERM"/>
    <property type="match status" value="1"/>
</dbReference>
<dbReference type="SMART" id="SM00220">
    <property type="entry name" value="S_TKc"/>
    <property type="match status" value="1"/>
</dbReference>
<dbReference type="InterPro" id="IPR000719">
    <property type="entry name" value="Prot_kinase_dom"/>
</dbReference>
<dbReference type="GO" id="GO:0005524">
    <property type="term" value="F:ATP binding"/>
    <property type="evidence" value="ECO:0007669"/>
    <property type="project" value="InterPro"/>
</dbReference>
<dbReference type="GO" id="GO:0009898">
    <property type="term" value="C:cytoplasmic side of plasma membrane"/>
    <property type="evidence" value="ECO:0007669"/>
    <property type="project" value="TreeGrafter"/>
</dbReference>